<protein>
    <submittedName>
        <fullName evidence="1">Uncharacterized protein</fullName>
    </submittedName>
</protein>
<organism evidence="1">
    <name type="scientific">Oryza brachyantha</name>
    <name type="common">malo sina</name>
    <dbReference type="NCBI Taxonomy" id="4533"/>
    <lineage>
        <taxon>Eukaryota</taxon>
        <taxon>Viridiplantae</taxon>
        <taxon>Streptophyta</taxon>
        <taxon>Embryophyta</taxon>
        <taxon>Tracheophyta</taxon>
        <taxon>Spermatophyta</taxon>
        <taxon>Magnoliopsida</taxon>
        <taxon>Liliopsida</taxon>
        <taxon>Poales</taxon>
        <taxon>Poaceae</taxon>
        <taxon>BOP clade</taxon>
        <taxon>Oryzoideae</taxon>
        <taxon>Oryzeae</taxon>
        <taxon>Oryzinae</taxon>
        <taxon>Oryza</taxon>
    </lineage>
</organism>
<dbReference type="HOGENOM" id="CLU_3035607_0_0_1"/>
<dbReference type="EnsemblPlants" id="OB0110G10030.1">
    <property type="protein sequence ID" value="OB0110G10030.1"/>
    <property type="gene ID" value="OB0110G10030"/>
</dbReference>
<reference evidence="1" key="1">
    <citation type="submission" date="2015-06" db="UniProtKB">
        <authorList>
            <consortium name="EnsemblPlants"/>
        </authorList>
    </citation>
    <scope>IDENTIFICATION</scope>
</reference>
<evidence type="ECO:0000313" key="2">
    <source>
        <dbReference type="Proteomes" id="UP000006038"/>
    </source>
</evidence>
<evidence type="ECO:0000313" key="1">
    <source>
        <dbReference type="EnsemblPlants" id="OB0110G10030.1"/>
    </source>
</evidence>
<accession>J3KV38</accession>
<keyword evidence="2" id="KW-1185">Reference proteome</keyword>
<proteinExistence type="predicted"/>
<dbReference type="Proteomes" id="UP000006038">
    <property type="component" value="Unassembled WGS sequence"/>
</dbReference>
<sequence length="55" mass="6238">MKSGTATSPHTKLRSKIDLVCHSNKLPSHSLSTRMQISSVQKLIWHPKLGMQLWL</sequence>
<dbReference type="AlphaFoldDB" id="J3KV38"/>
<name>J3KV38_ORYBR</name>
<dbReference type="Gramene" id="OB0110G10030.1">
    <property type="protein sequence ID" value="OB0110G10030.1"/>
    <property type="gene ID" value="OB0110G10030"/>
</dbReference>